<dbReference type="RefSeq" id="WP_212520622.1">
    <property type="nucleotide sequence ID" value="NZ_JAGSOH010000087.1"/>
</dbReference>
<evidence type="ECO:0000313" key="1">
    <source>
        <dbReference type="EMBL" id="MBR7829488.1"/>
    </source>
</evidence>
<organism evidence="1 2">
    <name type="scientific">Actinospica acidithermotolerans</name>
    <dbReference type="NCBI Taxonomy" id="2828514"/>
    <lineage>
        <taxon>Bacteria</taxon>
        <taxon>Bacillati</taxon>
        <taxon>Actinomycetota</taxon>
        <taxon>Actinomycetes</taxon>
        <taxon>Catenulisporales</taxon>
        <taxon>Actinospicaceae</taxon>
        <taxon>Actinospica</taxon>
    </lineage>
</organism>
<proteinExistence type="predicted"/>
<reference evidence="1" key="1">
    <citation type="submission" date="2021-04" db="EMBL/GenBank/DDBJ databases">
        <title>Genome based classification of Actinospica acidithermotolerans sp. nov., an actinobacterium isolated from an Indonesian hot spring.</title>
        <authorList>
            <person name="Kusuma A.B."/>
            <person name="Putra K.E."/>
            <person name="Nafisah S."/>
            <person name="Loh J."/>
            <person name="Nouioui I."/>
            <person name="Goodfellow M."/>
        </authorList>
    </citation>
    <scope>NUCLEOTIDE SEQUENCE</scope>
    <source>
        <strain evidence="1">MGRD01-02</strain>
    </source>
</reference>
<accession>A0A941EFJ9</accession>
<dbReference type="AlphaFoldDB" id="A0A941EFJ9"/>
<protein>
    <submittedName>
        <fullName evidence="1">Uncharacterized protein</fullName>
    </submittedName>
</protein>
<dbReference type="Proteomes" id="UP000676325">
    <property type="component" value="Unassembled WGS sequence"/>
</dbReference>
<keyword evidence="2" id="KW-1185">Reference proteome</keyword>
<comment type="caution">
    <text evidence="1">The sequence shown here is derived from an EMBL/GenBank/DDBJ whole genome shotgun (WGS) entry which is preliminary data.</text>
</comment>
<gene>
    <name evidence="1" type="ORF">KDK95_24495</name>
</gene>
<sequence>MGEQSGSESTSEADRLAELRARLAAGDRDAAGPLGELLARLGDLLGALEVWSDAYGERAPGSKRLAELLVREGYPADAVSVWEQADPVWNNPISLYRQQLASYAADVRYEFESDEPEEMSGTWMWVLESLLAQQGEAAVIARIRDWKSNPGGWAATR</sequence>
<evidence type="ECO:0000313" key="2">
    <source>
        <dbReference type="Proteomes" id="UP000676325"/>
    </source>
</evidence>
<name>A0A941EFJ9_9ACTN</name>
<dbReference type="EMBL" id="JAGSOH010000087">
    <property type="protein sequence ID" value="MBR7829488.1"/>
    <property type="molecule type" value="Genomic_DNA"/>
</dbReference>